<name>A0AAI9AG92_9BACT</name>
<sequence length="31" mass="3861">MEIKIKIYKEKIPHFFECFVKTKYLNQLISK</sequence>
<reference evidence="1 2" key="1">
    <citation type="journal article" date="2011" name="Stand. Genomic Sci.">
        <title>Draft genome sequence of Caminibacter mediatlanticus strain TB-2, an epsilonproteobacterium isolated from a deep-sea hydrothermal vent.</title>
        <authorList>
            <person name="Giovannelli D."/>
            <person name="Ferriera S."/>
            <person name="Johnson J."/>
            <person name="Kravitz S."/>
            <person name="Perez-Rodriguez I."/>
            <person name="Ricci J."/>
            <person name="O'Brien C."/>
            <person name="Voordeckers J.W."/>
            <person name="Bini E."/>
            <person name="Vetriani C."/>
        </authorList>
    </citation>
    <scope>NUCLEOTIDE SEQUENCE [LARGE SCALE GENOMIC DNA]</scope>
    <source>
        <strain evidence="1 2">TB-2</strain>
    </source>
</reference>
<protein>
    <submittedName>
        <fullName evidence="1">Uncharacterized protein</fullName>
    </submittedName>
</protein>
<evidence type="ECO:0000313" key="2">
    <source>
        <dbReference type="Proteomes" id="UP000003288"/>
    </source>
</evidence>
<accession>A0AAI9AG92</accession>
<evidence type="ECO:0000313" key="1">
    <source>
        <dbReference type="EMBL" id="EDM22949.1"/>
    </source>
</evidence>
<dbReference type="AlphaFoldDB" id="A0AAI9AG92"/>
<dbReference type="EMBL" id="ABCJ01000015">
    <property type="protein sequence ID" value="EDM22949.1"/>
    <property type="molecule type" value="Genomic_DNA"/>
</dbReference>
<proteinExistence type="predicted"/>
<organism evidence="1 2">
    <name type="scientific">Caminibacter mediatlanticus TB-2</name>
    <dbReference type="NCBI Taxonomy" id="391592"/>
    <lineage>
        <taxon>Bacteria</taxon>
        <taxon>Pseudomonadati</taxon>
        <taxon>Campylobacterota</taxon>
        <taxon>Epsilonproteobacteria</taxon>
        <taxon>Nautiliales</taxon>
        <taxon>Nautiliaceae</taxon>
        <taxon>Caminibacter</taxon>
    </lineage>
</organism>
<dbReference type="Proteomes" id="UP000003288">
    <property type="component" value="Unassembled WGS sequence"/>
</dbReference>
<comment type="caution">
    <text evidence="1">The sequence shown here is derived from an EMBL/GenBank/DDBJ whole genome shotgun (WGS) entry which is preliminary data.</text>
</comment>
<gene>
    <name evidence="1" type="ORF">CMTB2_05572</name>
</gene>